<feature type="region of interest" description="Disordered" evidence="1">
    <location>
        <begin position="254"/>
        <end position="304"/>
    </location>
</feature>
<evidence type="ECO:0000313" key="3">
    <source>
        <dbReference type="Proteomes" id="UP000262825"/>
    </source>
</evidence>
<keyword evidence="3" id="KW-1185">Reference proteome</keyword>
<protein>
    <submittedName>
        <fullName evidence="2">Uncharacterized protein</fullName>
    </submittedName>
</protein>
<gene>
    <name evidence="2" type="ORF">SCODWIG_03523</name>
</gene>
<sequence length="497" mass="57973">MFAPCLIHNSSKYLCQDCSSLEIIKHKIKLYKLLQELKILKHEIDEILVSSMVDTCATDSTAIVTANTNIEIVTLLKSRVLALKVIAKKREIGQLEKSIKDLEKSNVEKLSKILTIEQSLINKKKTGANINNGDTNNIKYEKETEHDHNDIKCKILQSSKMVYKFQNEKFNQLSELIPLRFAKYTYYFGNVPIPENLKSIGTILLPGRKTKISSDFLLDDLIKYLKVGLKVWGVEYKMIFTKFFFLKLNKQDNPSHQEATRRKTKNKRRDIDYNNIPTKNKEKNKINAVKSQKREKEGKKEEKEEIIFQDGEDSSYNGINSNTKKDRYKLQLNNKNSGNRRFFLQTKQLRTPDMEASAANSSVETHAINKDNKNNDGNLLAKKNEINRINNNHYNILNKVTFIIFSAYKIRNIQARYNNNNVNYTNNITDDIKKINVQDYNFLGRLIYETFKGKEHGDSTETLVIEIEEDKRFVLYIYRLIKDIIEKKNEEKWLLIS</sequence>
<dbReference type="VEuPathDB" id="FungiDB:SCODWIG_03523"/>
<dbReference type="EMBL" id="UFAJ01000877">
    <property type="protein sequence ID" value="SSD61762.1"/>
    <property type="molecule type" value="Genomic_DNA"/>
</dbReference>
<organism evidence="2 3">
    <name type="scientific">Saccharomycodes ludwigii</name>
    <dbReference type="NCBI Taxonomy" id="36035"/>
    <lineage>
        <taxon>Eukaryota</taxon>
        <taxon>Fungi</taxon>
        <taxon>Dikarya</taxon>
        <taxon>Ascomycota</taxon>
        <taxon>Saccharomycotina</taxon>
        <taxon>Saccharomycetes</taxon>
        <taxon>Saccharomycodales</taxon>
        <taxon>Saccharomycodaceae</taxon>
        <taxon>Saccharomycodes</taxon>
    </lineage>
</organism>
<feature type="region of interest" description="Disordered" evidence="1">
    <location>
        <begin position="355"/>
        <end position="378"/>
    </location>
</feature>
<accession>A0A376BAS1</accession>
<name>A0A376BAS1_9ASCO</name>
<reference evidence="3" key="1">
    <citation type="submission" date="2018-06" db="EMBL/GenBank/DDBJ databases">
        <authorList>
            <person name="Guldener U."/>
        </authorList>
    </citation>
    <scope>NUCLEOTIDE SEQUENCE [LARGE SCALE GENOMIC DNA]</scope>
    <source>
        <strain evidence="3">UTAD17</strain>
    </source>
</reference>
<proteinExistence type="predicted"/>
<feature type="compositionally biased region" description="Basic and acidic residues" evidence="1">
    <location>
        <begin position="292"/>
        <end position="304"/>
    </location>
</feature>
<evidence type="ECO:0000256" key="1">
    <source>
        <dbReference type="SAM" id="MobiDB-lite"/>
    </source>
</evidence>
<dbReference type="Proteomes" id="UP000262825">
    <property type="component" value="Unassembled WGS sequence"/>
</dbReference>
<evidence type="ECO:0000313" key="2">
    <source>
        <dbReference type="EMBL" id="SSD61762.1"/>
    </source>
</evidence>
<dbReference type="AlphaFoldDB" id="A0A376BAS1"/>